<name>A0A8S1RS40_9CILI</name>
<dbReference type="Proteomes" id="UP000692954">
    <property type="component" value="Unassembled WGS sequence"/>
</dbReference>
<reference evidence="1" key="1">
    <citation type="submission" date="2021-01" db="EMBL/GenBank/DDBJ databases">
        <authorList>
            <consortium name="Genoscope - CEA"/>
            <person name="William W."/>
        </authorList>
    </citation>
    <scope>NUCLEOTIDE SEQUENCE</scope>
</reference>
<proteinExistence type="predicted"/>
<comment type="caution">
    <text evidence="1">The sequence shown here is derived from an EMBL/GenBank/DDBJ whole genome shotgun (WGS) entry which is preliminary data.</text>
</comment>
<protein>
    <submittedName>
        <fullName evidence="1">Uncharacterized protein</fullName>
    </submittedName>
</protein>
<accession>A0A8S1RS40</accession>
<organism evidence="1 2">
    <name type="scientific">Paramecium sonneborni</name>
    <dbReference type="NCBI Taxonomy" id="65129"/>
    <lineage>
        <taxon>Eukaryota</taxon>
        <taxon>Sar</taxon>
        <taxon>Alveolata</taxon>
        <taxon>Ciliophora</taxon>
        <taxon>Intramacronucleata</taxon>
        <taxon>Oligohymenophorea</taxon>
        <taxon>Peniculida</taxon>
        <taxon>Parameciidae</taxon>
        <taxon>Paramecium</taxon>
    </lineage>
</organism>
<dbReference type="EMBL" id="CAJJDN010000265">
    <property type="protein sequence ID" value="CAD8130143.1"/>
    <property type="molecule type" value="Genomic_DNA"/>
</dbReference>
<gene>
    <name evidence="1" type="ORF">PSON_ATCC_30995.1.T2650015</name>
</gene>
<dbReference type="OrthoDB" id="317829at2759"/>
<sequence length="320" mass="38136">MQCTHHYQNAITFICLAPHQCIYQRKLCAQCLYDHGVEVKQAVPIQRFQEMALQKLLDSKLTQTFELIQQRMNFKYMLSETEMMMKKIWQDLSKSIEYIYDMIDKQNNSYIKLLNQNPVESSYTDLEKLVSIVLEEAKNWWDKEFKGLIDKSNEVMEQIQSLIIKIEFNQDDDDSEVYQQKDDLYEILAQIYDIDESILKGIIDVQRKEKKLDILSANIKKYKSFVNQQQTISDFKQKIKKTINVLRNIQDHPFSKNDYSTEGYKKEREEMRIKILVQQVQILSNVILVDQYSNIYTLVQQILMELYYQIASGRTLKYMS</sequence>
<dbReference type="AlphaFoldDB" id="A0A8S1RS40"/>
<keyword evidence="2" id="KW-1185">Reference proteome</keyword>
<evidence type="ECO:0000313" key="2">
    <source>
        <dbReference type="Proteomes" id="UP000692954"/>
    </source>
</evidence>
<evidence type="ECO:0000313" key="1">
    <source>
        <dbReference type="EMBL" id="CAD8130143.1"/>
    </source>
</evidence>